<sequence length="214" mass="23961">MADYSRLSIAGLFVLFTVLTVKDLFISPTQSSASSPKEIPVTRVGVDKFIGPTLKVLYCYSCGYKKAFEQYANLLQEKYPEIIVTGDNYQPSAVRTFLAQAVGLLKMAAVVCIVLGVNPFTSLGYQNTPSWWQWCFNNKIYACMMIFFMGNALEGQLISTGAFEMFFNDVPVWSKLETGRIPQPPELFQILENQLQFQPQASSAFHPPTPTYSS</sequence>
<dbReference type="Proteomes" id="UP000494165">
    <property type="component" value="Unassembled WGS sequence"/>
</dbReference>
<evidence type="ECO:0000313" key="5">
    <source>
        <dbReference type="Proteomes" id="UP000494165"/>
    </source>
</evidence>
<organism evidence="4 5">
    <name type="scientific">Cloeon dipterum</name>
    <dbReference type="NCBI Taxonomy" id="197152"/>
    <lineage>
        <taxon>Eukaryota</taxon>
        <taxon>Metazoa</taxon>
        <taxon>Ecdysozoa</taxon>
        <taxon>Arthropoda</taxon>
        <taxon>Hexapoda</taxon>
        <taxon>Insecta</taxon>
        <taxon>Pterygota</taxon>
        <taxon>Palaeoptera</taxon>
        <taxon>Ephemeroptera</taxon>
        <taxon>Pisciforma</taxon>
        <taxon>Baetidae</taxon>
        <taxon>Cloeon</taxon>
    </lineage>
</organism>
<proteinExistence type="predicted"/>
<dbReference type="PANTHER" id="PTHR13544">
    <property type="entry name" value="SELENOPROTEIN T"/>
    <property type="match status" value="1"/>
</dbReference>
<keyword evidence="5" id="KW-1185">Reference proteome</keyword>
<dbReference type="OrthoDB" id="60822at2759"/>
<accession>A0A8S1BUR6</accession>
<gene>
    <name evidence="4" type="ORF">CLODIP_2_CD14785</name>
</gene>
<dbReference type="InterPro" id="IPR011893">
    <property type="entry name" value="Selenoprotein_Rdx-typ"/>
</dbReference>
<dbReference type="GO" id="GO:0004791">
    <property type="term" value="F:thioredoxin-disulfide reductase (NADPH) activity"/>
    <property type="evidence" value="ECO:0007669"/>
    <property type="project" value="TreeGrafter"/>
</dbReference>
<protein>
    <recommendedName>
        <fullName evidence="6">Selenoprotein T</fullName>
    </recommendedName>
</protein>
<dbReference type="PANTHER" id="PTHR13544:SF0">
    <property type="entry name" value="THIOREDOXIN REDUCTASE-LIKE SELENOPROTEIN T"/>
    <property type="match status" value="1"/>
</dbReference>
<dbReference type="InterPro" id="IPR019389">
    <property type="entry name" value="Selenoprotein_T"/>
</dbReference>
<evidence type="ECO:0008006" key="6">
    <source>
        <dbReference type="Google" id="ProtNLM"/>
    </source>
</evidence>
<dbReference type="Pfam" id="PF10262">
    <property type="entry name" value="Rdx"/>
    <property type="match status" value="1"/>
</dbReference>
<feature type="chain" id="PRO_5035746087" description="Selenoprotein T" evidence="3">
    <location>
        <begin position="24"/>
        <end position="214"/>
    </location>
</feature>
<feature type="signal peptide" evidence="3">
    <location>
        <begin position="1"/>
        <end position="23"/>
    </location>
</feature>
<dbReference type="SUPFAM" id="SSF52833">
    <property type="entry name" value="Thioredoxin-like"/>
    <property type="match status" value="1"/>
</dbReference>
<dbReference type="InterPro" id="IPR036249">
    <property type="entry name" value="Thioredoxin-like_sf"/>
</dbReference>
<evidence type="ECO:0000256" key="3">
    <source>
        <dbReference type="SAM" id="SignalP"/>
    </source>
</evidence>
<reference evidence="4 5" key="1">
    <citation type="submission" date="2020-04" db="EMBL/GenBank/DDBJ databases">
        <authorList>
            <person name="Alioto T."/>
            <person name="Alioto T."/>
            <person name="Gomez Garrido J."/>
        </authorList>
    </citation>
    <scope>NUCLEOTIDE SEQUENCE [LARGE SCALE GENOMIC DNA]</scope>
</reference>
<evidence type="ECO:0000256" key="1">
    <source>
        <dbReference type="ARBA" id="ARBA00022729"/>
    </source>
</evidence>
<comment type="caution">
    <text evidence="4">The sequence shown here is derived from an EMBL/GenBank/DDBJ whole genome shotgun (WGS) entry which is preliminary data.</text>
</comment>
<evidence type="ECO:0000313" key="4">
    <source>
        <dbReference type="EMBL" id="CAB3363226.1"/>
    </source>
</evidence>
<dbReference type="GO" id="GO:0005789">
    <property type="term" value="C:endoplasmic reticulum membrane"/>
    <property type="evidence" value="ECO:0007669"/>
    <property type="project" value="TreeGrafter"/>
</dbReference>
<keyword evidence="2" id="KW-0676">Redox-active center</keyword>
<evidence type="ECO:0000256" key="2">
    <source>
        <dbReference type="ARBA" id="ARBA00023284"/>
    </source>
</evidence>
<name>A0A8S1BUR6_9INSE</name>
<dbReference type="NCBIfam" id="TIGR02174">
    <property type="entry name" value="CXXU_selWTH"/>
    <property type="match status" value="1"/>
</dbReference>
<keyword evidence="1 3" id="KW-0732">Signal</keyword>
<dbReference type="Gene3D" id="3.40.30.10">
    <property type="entry name" value="Glutaredoxin"/>
    <property type="match status" value="1"/>
</dbReference>
<dbReference type="AlphaFoldDB" id="A0A8S1BUR6"/>
<dbReference type="GO" id="GO:0045454">
    <property type="term" value="P:cell redox homeostasis"/>
    <property type="evidence" value="ECO:0007669"/>
    <property type="project" value="TreeGrafter"/>
</dbReference>
<dbReference type="EMBL" id="CADEPI010000011">
    <property type="protein sequence ID" value="CAB3363226.1"/>
    <property type="molecule type" value="Genomic_DNA"/>
</dbReference>